<evidence type="ECO:0000256" key="1">
    <source>
        <dbReference type="SAM" id="MobiDB-lite"/>
    </source>
</evidence>
<dbReference type="AlphaFoldDB" id="A0A059IYR4"/>
<feature type="region of interest" description="Disordered" evidence="1">
    <location>
        <begin position="37"/>
        <end position="57"/>
    </location>
</feature>
<accession>A0A059IYR4</accession>
<evidence type="ECO:0000313" key="3">
    <source>
        <dbReference type="Proteomes" id="UP000024533"/>
    </source>
</evidence>
<sequence length="57" mass="6555">MFGSEAEEKARRRGPSSETWYERVCQYGGTRALLEKARSRSKSKLWRTSSEGEGEIE</sequence>
<feature type="non-terminal residue" evidence="2">
    <location>
        <position position="57"/>
    </location>
</feature>
<dbReference type="EMBL" id="AOKY01000750">
    <property type="protein sequence ID" value="KDB20593.1"/>
    <property type="molecule type" value="Genomic_DNA"/>
</dbReference>
<gene>
    <name evidence="2" type="ORF">H109_07452</name>
</gene>
<dbReference type="Proteomes" id="UP000024533">
    <property type="component" value="Unassembled WGS sequence"/>
</dbReference>
<dbReference type="HOGENOM" id="CLU_3002305_0_0_1"/>
<proteinExistence type="predicted"/>
<reference evidence="2 3" key="1">
    <citation type="submission" date="2014-02" db="EMBL/GenBank/DDBJ databases">
        <title>The Genome Sequence of Trichophyton interdigitale MR816.</title>
        <authorList>
            <consortium name="The Broad Institute Genomics Platform"/>
            <person name="Cuomo C.A."/>
            <person name="White T.C."/>
            <person name="Graser Y."/>
            <person name="Martinez-Rossi N."/>
            <person name="Heitman J."/>
            <person name="Young S.K."/>
            <person name="Zeng Q."/>
            <person name="Gargeya S."/>
            <person name="Abouelleil A."/>
            <person name="Alvarado L."/>
            <person name="Chapman S.B."/>
            <person name="Gainer-Dewar J."/>
            <person name="Goldberg J."/>
            <person name="Griggs A."/>
            <person name="Gujja S."/>
            <person name="Hansen M."/>
            <person name="Howarth C."/>
            <person name="Imamovic A."/>
            <person name="Larimer J."/>
            <person name="Martinez D."/>
            <person name="Murphy C."/>
            <person name="Pearson M.D."/>
            <person name="Persinoti G."/>
            <person name="Poon T."/>
            <person name="Priest M."/>
            <person name="Roberts A.D."/>
            <person name="Saif S."/>
            <person name="Shea T.D."/>
            <person name="Sykes S.N."/>
            <person name="Wortman J."/>
            <person name="Nusbaum C."/>
            <person name="Birren B."/>
        </authorList>
    </citation>
    <scope>NUCLEOTIDE SEQUENCE [LARGE SCALE GENOMIC DNA]</scope>
    <source>
        <strain evidence="2 3">MR816</strain>
    </source>
</reference>
<protein>
    <submittedName>
        <fullName evidence="2">Uncharacterized protein</fullName>
    </submittedName>
</protein>
<name>A0A059IYR4_TRIIM</name>
<keyword evidence="3" id="KW-1185">Reference proteome</keyword>
<organism evidence="2 3">
    <name type="scientific">Trichophyton interdigitale (strain MR816)</name>
    <dbReference type="NCBI Taxonomy" id="1215338"/>
    <lineage>
        <taxon>Eukaryota</taxon>
        <taxon>Fungi</taxon>
        <taxon>Dikarya</taxon>
        <taxon>Ascomycota</taxon>
        <taxon>Pezizomycotina</taxon>
        <taxon>Eurotiomycetes</taxon>
        <taxon>Eurotiomycetidae</taxon>
        <taxon>Onygenales</taxon>
        <taxon>Arthrodermataceae</taxon>
        <taxon>Trichophyton</taxon>
    </lineage>
</organism>
<comment type="caution">
    <text evidence="2">The sequence shown here is derived from an EMBL/GenBank/DDBJ whole genome shotgun (WGS) entry which is preliminary data.</text>
</comment>
<evidence type="ECO:0000313" key="2">
    <source>
        <dbReference type="EMBL" id="KDB20593.1"/>
    </source>
</evidence>